<dbReference type="EMBL" id="OX459119">
    <property type="protein sequence ID" value="CAI9094932.1"/>
    <property type="molecule type" value="Genomic_DNA"/>
</dbReference>
<feature type="domain" description="RING-type" evidence="3">
    <location>
        <begin position="501"/>
        <end position="543"/>
    </location>
</feature>
<keyword evidence="1" id="KW-0862">Zinc</keyword>
<sequence length="558" mass="61760">MGSSSSKQNAALSSPSPSASPSPSVSPSPSFVRRTRSYRRRVFQSPCLLRSRGNAVPPVSDIESKRRSAGHSCVNATTSDSSEMKMEHCSGAKVQPAEEVSSQILDAENGEWDNPRSGCMSSGVFSSRGQNPSSRFLSRLSIFPGNMSFRLNRANSFGSARSFRAAPTRFPTNTEEEPSTSSLNSGDNGVHNCDFFPTCFTSPSVTSPHAELATGNSLQNTSIQGTLQDRIHAGVDPGELSSSANHSSAEFIEERLAHRRNTAGETVEQNVRFSRSLSVGRLRERVLRRSSFLDLAFGPSEQGQENGYATRVGEEQEVGPPSSVENAIHSPAFSRRGGHARPGFIYGHQHSEVATQQSREARYHDLLEYRSNFLERRRRIRSQVRALQRLGSRFENLSGHERSCIMSGQHRRGHCTCRINPREINSNNETNARASISRIVMLAEALFEVLDEIHQQSVVLSSRSPMSSLGSAPAPIEVVESLPLRLYSKLQKHIQEEVAQCYICLVEYEEGDSVRILPCHHEYHKTCIDKWLKEIHRVCPLCRGDVCRSDSLSNTQGL</sequence>
<evidence type="ECO:0000313" key="5">
    <source>
        <dbReference type="Proteomes" id="UP001161247"/>
    </source>
</evidence>
<evidence type="ECO:0000256" key="2">
    <source>
        <dbReference type="SAM" id="MobiDB-lite"/>
    </source>
</evidence>
<dbReference type="SUPFAM" id="SSF57850">
    <property type="entry name" value="RING/U-box"/>
    <property type="match status" value="1"/>
</dbReference>
<gene>
    <name evidence="4" type="ORF">OLC1_LOCUS6007</name>
</gene>
<keyword evidence="1" id="KW-0863">Zinc-finger</keyword>
<evidence type="ECO:0000256" key="1">
    <source>
        <dbReference type="PROSITE-ProRule" id="PRU00175"/>
    </source>
</evidence>
<dbReference type="PROSITE" id="PS50089">
    <property type="entry name" value="ZF_RING_2"/>
    <property type="match status" value="1"/>
</dbReference>
<feature type="compositionally biased region" description="Low complexity" evidence="2">
    <location>
        <begin position="1"/>
        <end position="17"/>
    </location>
</feature>
<dbReference type="Pfam" id="PF13639">
    <property type="entry name" value="zf-RING_2"/>
    <property type="match status" value="1"/>
</dbReference>
<dbReference type="AlphaFoldDB" id="A0AAV1CK50"/>
<dbReference type="PANTHER" id="PTHR47531:SF2">
    <property type="entry name" value="RING_U-BOX SUPERFAMILY PROTEIN"/>
    <property type="match status" value="1"/>
</dbReference>
<dbReference type="InterPro" id="IPR001841">
    <property type="entry name" value="Znf_RING"/>
</dbReference>
<dbReference type="SMART" id="SM00184">
    <property type="entry name" value="RING"/>
    <property type="match status" value="1"/>
</dbReference>
<feature type="region of interest" description="Disordered" evidence="2">
    <location>
        <begin position="54"/>
        <end position="85"/>
    </location>
</feature>
<proteinExistence type="predicted"/>
<protein>
    <submittedName>
        <fullName evidence="4">OLC1v1030767C2</fullName>
    </submittedName>
</protein>
<feature type="region of interest" description="Disordered" evidence="2">
    <location>
        <begin position="166"/>
        <end position="187"/>
    </location>
</feature>
<organism evidence="4 5">
    <name type="scientific">Oldenlandia corymbosa var. corymbosa</name>
    <dbReference type="NCBI Taxonomy" id="529605"/>
    <lineage>
        <taxon>Eukaryota</taxon>
        <taxon>Viridiplantae</taxon>
        <taxon>Streptophyta</taxon>
        <taxon>Embryophyta</taxon>
        <taxon>Tracheophyta</taxon>
        <taxon>Spermatophyta</taxon>
        <taxon>Magnoliopsida</taxon>
        <taxon>eudicotyledons</taxon>
        <taxon>Gunneridae</taxon>
        <taxon>Pentapetalae</taxon>
        <taxon>asterids</taxon>
        <taxon>lamiids</taxon>
        <taxon>Gentianales</taxon>
        <taxon>Rubiaceae</taxon>
        <taxon>Rubioideae</taxon>
        <taxon>Spermacoceae</taxon>
        <taxon>Hedyotis-Oldenlandia complex</taxon>
        <taxon>Oldenlandia</taxon>
    </lineage>
</organism>
<dbReference type="GO" id="GO:0008270">
    <property type="term" value="F:zinc ion binding"/>
    <property type="evidence" value="ECO:0007669"/>
    <property type="project" value="UniProtKB-KW"/>
</dbReference>
<dbReference type="PANTHER" id="PTHR47531">
    <property type="entry name" value="RING/U-BOX SUPERFAMILY PROTEIN"/>
    <property type="match status" value="1"/>
</dbReference>
<feature type="region of interest" description="Disordered" evidence="2">
    <location>
        <begin position="1"/>
        <end position="37"/>
    </location>
</feature>
<name>A0AAV1CK50_OLDCO</name>
<dbReference type="InterPro" id="IPR013083">
    <property type="entry name" value="Znf_RING/FYVE/PHD"/>
</dbReference>
<evidence type="ECO:0000313" key="4">
    <source>
        <dbReference type="EMBL" id="CAI9094932.1"/>
    </source>
</evidence>
<dbReference type="Gene3D" id="3.30.40.10">
    <property type="entry name" value="Zinc/RING finger domain, C3HC4 (zinc finger)"/>
    <property type="match status" value="1"/>
</dbReference>
<dbReference type="Proteomes" id="UP001161247">
    <property type="component" value="Chromosome 2"/>
</dbReference>
<keyword evidence="5" id="KW-1185">Reference proteome</keyword>
<evidence type="ECO:0000259" key="3">
    <source>
        <dbReference type="PROSITE" id="PS50089"/>
    </source>
</evidence>
<dbReference type="FunFam" id="3.30.40.10:FF:000388">
    <property type="entry name" value="Putative RING zinc finger domain superfamily protein"/>
    <property type="match status" value="1"/>
</dbReference>
<keyword evidence="1" id="KW-0479">Metal-binding</keyword>
<accession>A0AAV1CK50</accession>
<reference evidence="4" key="1">
    <citation type="submission" date="2023-03" db="EMBL/GenBank/DDBJ databases">
        <authorList>
            <person name="Julca I."/>
        </authorList>
    </citation>
    <scope>NUCLEOTIDE SEQUENCE</scope>
</reference>